<dbReference type="InterPro" id="IPR043502">
    <property type="entry name" value="DNA/RNA_pol_sf"/>
</dbReference>
<gene>
    <name evidence="2" type="primary">RE1_3508</name>
    <name evidence="2" type="ORF">CK203_043658</name>
</gene>
<dbReference type="PANTHER" id="PTHR11439:SF463">
    <property type="entry name" value="REVERSE TRANSCRIPTASE TY1_COPIA-TYPE DOMAIN-CONTAINING PROTEIN"/>
    <property type="match status" value="1"/>
</dbReference>
<evidence type="ECO:0000259" key="1">
    <source>
        <dbReference type="Pfam" id="PF07727"/>
    </source>
</evidence>
<accession>A0A438GYM0</accession>
<evidence type="ECO:0000313" key="3">
    <source>
        <dbReference type="Proteomes" id="UP000288805"/>
    </source>
</evidence>
<dbReference type="CDD" id="cd09272">
    <property type="entry name" value="RNase_HI_RT_Ty1"/>
    <property type="match status" value="1"/>
</dbReference>
<comment type="caution">
    <text evidence="2">The sequence shown here is derived from an EMBL/GenBank/DDBJ whole genome shotgun (WGS) entry which is preliminary data.</text>
</comment>
<protein>
    <submittedName>
        <fullName evidence="2">Retrovirus-related Pol polyprotein from transposon RE1</fullName>
    </submittedName>
</protein>
<dbReference type="PANTHER" id="PTHR11439">
    <property type="entry name" value="GAG-POL-RELATED RETROTRANSPOSON"/>
    <property type="match status" value="1"/>
</dbReference>
<dbReference type="SUPFAM" id="SSF56672">
    <property type="entry name" value="DNA/RNA polymerases"/>
    <property type="match status" value="1"/>
</dbReference>
<name>A0A438GYM0_VITVI</name>
<reference evidence="2 3" key="1">
    <citation type="journal article" date="2018" name="PLoS Genet.">
        <title>Population sequencing reveals clonal diversity and ancestral inbreeding in the grapevine cultivar Chardonnay.</title>
        <authorList>
            <person name="Roach M.J."/>
            <person name="Johnson D.L."/>
            <person name="Bohlmann J."/>
            <person name="van Vuuren H.J."/>
            <person name="Jones S.J."/>
            <person name="Pretorius I.S."/>
            <person name="Schmidt S.A."/>
            <person name="Borneman A.R."/>
        </authorList>
    </citation>
    <scope>NUCLEOTIDE SEQUENCE [LARGE SCALE GENOMIC DNA]</scope>
    <source>
        <strain evidence="3">cv. Chardonnay</strain>
        <tissue evidence="2">Leaf</tissue>
    </source>
</reference>
<dbReference type="AlphaFoldDB" id="A0A438GYM0"/>
<dbReference type="Proteomes" id="UP000288805">
    <property type="component" value="Unassembled WGS sequence"/>
</dbReference>
<feature type="domain" description="Reverse transcriptase Ty1/copia-type" evidence="1">
    <location>
        <begin position="93"/>
        <end position="336"/>
    </location>
</feature>
<dbReference type="EMBL" id="QGNW01000314">
    <property type="protein sequence ID" value="RVW77376.1"/>
    <property type="molecule type" value="Genomic_DNA"/>
</dbReference>
<dbReference type="Pfam" id="PF07727">
    <property type="entry name" value="RVT_2"/>
    <property type="match status" value="1"/>
</dbReference>
<proteinExistence type="predicted"/>
<organism evidence="2 3">
    <name type="scientific">Vitis vinifera</name>
    <name type="common">Grape</name>
    <dbReference type="NCBI Taxonomy" id="29760"/>
    <lineage>
        <taxon>Eukaryota</taxon>
        <taxon>Viridiplantae</taxon>
        <taxon>Streptophyta</taxon>
        <taxon>Embryophyta</taxon>
        <taxon>Tracheophyta</taxon>
        <taxon>Spermatophyta</taxon>
        <taxon>Magnoliopsida</taxon>
        <taxon>eudicotyledons</taxon>
        <taxon>Gunneridae</taxon>
        <taxon>Pentapetalae</taxon>
        <taxon>rosids</taxon>
        <taxon>Vitales</taxon>
        <taxon>Vitaceae</taxon>
        <taxon>Viteae</taxon>
        <taxon>Vitis</taxon>
    </lineage>
</organism>
<evidence type="ECO:0000313" key="2">
    <source>
        <dbReference type="EMBL" id="RVW77376.1"/>
    </source>
</evidence>
<sequence length="592" mass="66607">MNDSSPTPHTFSTSFTIPLLQTMSQTSSHPSMCPTASRPVSPSILSPPISSPSLHPMTTHSKVGQLPTIVNQALKNPNWNTAMVEEYQALVRNNTWTLVPFHPSMNVIDSKWIFHVKYNSDGTIQLYKARLVAKGFQQYADVEFTDTFSPIIKASTIRVIFTLTVTYNWEIRQIDFNNAFLNGEIVETVYLSQLAGFISTSHPQYVCKLQKVLYGLKQAPRAWFHKLKDALHTWRFISSTSDTYLFIYKHNGNFLLLLVYVDDLLITGNNAPLIQTLIQDLHNRFALKDLGLVKDFLGFEALHTTTGLHLTQSKYTVDLLTRTNMHSAKPVLTPMSAALKLHAASGPAFSDPTLYRSTIGVIQYLTYTRPDIAFVGTVHRGLHFTPTSSLHLQVYADADRASSIDDRRFTTGYCMFLSTNLLTWNSRKQSVVARSSTEVEYRALAHASIEVAWLHSLFSKLGISLVNTLVIWCDNQGVGVLAANPIFHSRTKHIEVDVHYVREQVSLFANQTQPCCLSSKTGFQLGIYDVPLVGAPRVIFYTFIVPLRQPLLFSVKRLEKQTNPIKFGELVASQGLDNEEEFGHLLHKLVRS</sequence>
<dbReference type="InterPro" id="IPR013103">
    <property type="entry name" value="RVT_2"/>
</dbReference>